<gene>
    <name evidence="9 14" type="primary">pyrF</name>
    <name evidence="14" type="ORF">CF386_06175</name>
</gene>
<feature type="active site" description="For OMPdecase activity" evidence="10">
    <location>
        <position position="62"/>
    </location>
</feature>
<feature type="binding site" evidence="9 11">
    <location>
        <position position="181"/>
    </location>
    <ligand>
        <name>substrate</name>
    </ligand>
</feature>
<feature type="binding site" evidence="9 11">
    <location>
        <position position="211"/>
    </location>
    <ligand>
        <name>substrate</name>
    </ligand>
</feature>
<protein>
    <recommendedName>
        <fullName evidence="9">Orotidine 5'-phosphate decarboxylase</fullName>
        <ecNumber evidence="9">4.1.1.23</ecNumber>
    </recommendedName>
    <alternativeName>
        <fullName evidence="9">OMP decarboxylase</fullName>
        <shortName evidence="9">OMPDCase</shortName>
        <shortName evidence="9">OMPdecase</shortName>
    </alternativeName>
</protein>
<dbReference type="GO" id="GO:0044205">
    <property type="term" value="P:'de novo' UMP biosynthetic process"/>
    <property type="evidence" value="ECO:0007669"/>
    <property type="project" value="UniProtKB-UniRule"/>
</dbReference>
<dbReference type="InterPro" id="IPR001754">
    <property type="entry name" value="OMPdeCOase_dom"/>
</dbReference>
<dbReference type="PANTHER" id="PTHR32119:SF2">
    <property type="entry name" value="OROTIDINE 5'-PHOSPHATE DECARBOXYLASE"/>
    <property type="match status" value="1"/>
</dbReference>
<dbReference type="SMART" id="SM00934">
    <property type="entry name" value="OMPdecase"/>
    <property type="match status" value="1"/>
</dbReference>
<dbReference type="GO" id="GO:0005829">
    <property type="term" value="C:cytosol"/>
    <property type="evidence" value="ECO:0007669"/>
    <property type="project" value="TreeGrafter"/>
</dbReference>
<dbReference type="UniPathway" id="UPA00070">
    <property type="reaction ID" value="UER00120"/>
</dbReference>
<feature type="binding site" evidence="9 11">
    <location>
        <position position="33"/>
    </location>
    <ligand>
        <name>substrate</name>
    </ligand>
</feature>
<evidence type="ECO:0000256" key="3">
    <source>
        <dbReference type="ARBA" id="ARBA00011738"/>
    </source>
</evidence>
<dbReference type="InterPro" id="IPR014732">
    <property type="entry name" value="OMPdecase"/>
</dbReference>
<evidence type="ECO:0000256" key="2">
    <source>
        <dbReference type="ARBA" id="ARBA00004861"/>
    </source>
</evidence>
<dbReference type="InterPro" id="IPR011060">
    <property type="entry name" value="RibuloseP-bd_barrel"/>
</dbReference>
<dbReference type="Pfam" id="PF00215">
    <property type="entry name" value="OMPdecase"/>
    <property type="match status" value="1"/>
</dbReference>
<evidence type="ECO:0000256" key="1">
    <source>
        <dbReference type="ARBA" id="ARBA00002356"/>
    </source>
</evidence>
<feature type="binding site" evidence="9 11">
    <location>
        <position position="190"/>
    </location>
    <ligand>
        <name>substrate</name>
    </ligand>
</feature>
<dbReference type="FunFam" id="3.20.20.70:FF:000015">
    <property type="entry name" value="Orotidine 5'-phosphate decarboxylase"/>
    <property type="match status" value="1"/>
</dbReference>
<organism evidence="14 15">
    <name type="scientific">Paraphotobacterium marinum</name>
    <dbReference type="NCBI Taxonomy" id="1755811"/>
    <lineage>
        <taxon>Bacteria</taxon>
        <taxon>Pseudomonadati</taxon>
        <taxon>Pseudomonadota</taxon>
        <taxon>Gammaproteobacteria</taxon>
        <taxon>Vibrionales</taxon>
        <taxon>Vibrionaceae</taxon>
        <taxon>Paraphotobacterium</taxon>
    </lineage>
</organism>
<dbReference type="OrthoDB" id="9806203at2"/>
<dbReference type="NCBIfam" id="TIGR01740">
    <property type="entry name" value="pyrF"/>
    <property type="match status" value="1"/>
</dbReference>
<keyword evidence="15" id="KW-1185">Reference proteome</keyword>
<comment type="pathway">
    <text evidence="2 9 12">Pyrimidine metabolism; UMP biosynthesis via de novo pathway; UMP from orotate: step 2/2.</text>
</comment>
<feature type="active site" description="For OMPdecase activity" evidence="10">
    <location>
        <position position="60"/>
    </location>
</feature>
<dbReference type="PROSITE" id="PS00156">
    <property type="entry name" value="OMPDECASE"/>
    <property type="match status" value="1"/>
</dbReference>
<evidence type="ECO:0000256" key="9">
    <source>
        <dbReference type="HAMAP-Rule" id="MF_01200"/>
    </source>
</evidence>
<reference evidence="14 15" key="1">
    <citation type="journal article" date="2016" name="Int. J. Syst. Evol. Microbiol.">
        <title>Paraphotobacterium marinum gen. nov., sp. nov., a member of the family Vibrionaceae, isolated from surface seawater.</title>
        <authorList>
            <person name="Huang Z."/>
            <person name="Dong C."/>
            <person name="Shao Z."/>
        </authorList>
    </citation>
    <scope>NUCLEOTIDE SEQUENCE [LARGE SCALE GENOMIC DNA]</scope>
    <source>
        <strain evidence="14 15">NSCS20N07D</strain>
    </source>
</reference>
<dbReference type="CDD" id="cd04725">
    <property type="entry name" value="OMP_decarboxylase_like"/>
    <property type="match status" value="1"/>
</dbReference>
<dbReference type="Gene3D" id="3.20.20.70">
    <property type="entry name" value="Aldolase class I"/>
    <property type="match status" value="1"/>
</dbReference>
<dbReference type="NCBIfam" id="NF001273">
    <property type="entry name" value="PRK00230.1"/>
    <property type="match status" value="1"/>
</dbReference>
<evidence type="ECO:0000256" key="11">
    <source>
        <dbReference type="PIRSR" id="PIRSR614732-2"/>
    </source>
</evidence>
<dbReference type="Proteomes" id="UP000242175">
    <property type="component" value="Chromosome large"/>
</dbReference>
<feature type="binding site" evidence="9">
    <location>
        <begin position="60"/>
        <end position="69"/>
    </location>
    <ligand>
        <name>substrate</name>
    </ligand>
</feature>
<dbReference type="InterPro" id="IPR047596">
    <property type="entry name" value="OMPdecase_bac"/>
</dbReference>
<proteinExistence type="inferred from homology"/>
<evidence type="ECO:0000256" key="5">
    <source>
        <dbReference type="ARBA" id="ARBA00022975"/>
    </source>
</evidence>
<feature type="binding site" evidence="9 11">
    <location>
        <position position="120"/>
    </location>
    <ligand>
        <name>substrate</name>
    </ligand>
</feature>
<evidence type="ECO:0000313" key="14">
    <source>
        <dbReference type="EMBL" id="ASK78618.1"/>
    </source>
</evidence>
<dbReference type="RefSeq" id="WP_089073526.1">
    <property type="nucleotide sequence ID" value="NZ_CBCSAM010000001.1"/>
</dbReference>
<dbReference type="GO" id="GO:0004590">
    <property type="term" value="F:orotidine-5'-phosphate decarboxylase activity"/>
    <property type="evidence" value="ECO:0007669"/>
    <property type="project" value="UniProtKB-UniRule"/>
</dbReference>
<accession>A0A220VDX4</accession>
<evidence type="ECO:0000313" key="15">
    <source>
        <dbReference type="Proteomes" id="UP000242175"/>
    </source>
</evidence>
<comment type="subunit">
    <text evidence="3 9">Homodimer.</text>
</comment>
<dbReference type="EC" id="4.1.1.23" evidence="9"/>
<comment type="similarity">
    <text evidence="8 9">Belongs to the OMP decarboxylase family. Type 1 subfamily.</text>
</comment>
<dbReference type="PANTHER" id="PTHR32119">
    <property type="entry name" value="OROTIDINE 5'-PHOSPHATE DECARBOXYLASE"/>
    <property type="match status" value="1"/>
</dbReference>
<evidence type="ECO:0000256" key="7">
    <source>
        <dbReference type="ARBA" id="ARBA00049157"/>
    </source>
</evidence>
<evidence type="ECO:0000256" key="6">
    <source>
        <dbReference type="ARBA" id="ARBA00023239"/>
    </source>
</evidence>
<dbReference type="InterPro" id="IPR018089">
    <property type="entry name" value="OMPdecase_AS"/>
</dbReference>
<dbReference type="GO" id="GO:0006207">
    <property type="term" value="P:'de novo' pyrimidine nucleobase biosynthetic process"/>
    <property type="evidence" value="ECO:0007669"/>
    <property type="project" value="InterPro"/>
</dbReference>
<evidence type="ECO:0000256" key="4">
    <source>
        <dbReference type="ARBA" id="ARBA00022793"/>
    </source>
</evidence>
<name>A0A220VDX4_9GAMM</name>
<feature type="binding site" evidence="9 11">
    <location>
        <position position="11"/>
    </location>
    <ligand>
        <name>substrate</name>
    </ligand>
</feature>
<keyword evidence="5 9" id="KW-0665">Pyrimidine biosynthesis</keyword>
<sequence>MKNKNIIVALDYDSEYKALTFLDSIDPCSCRIKVGKEMFTLFGPSLIKSIHARGFSVFLDLKFHDIPNTCANAVRAAADLGVWMVNVHASGGEKMMSAAKKIIEPYGNDKPLLIAVTVLTSFSPSDLISIGINNSTNEQVLHLAKLAHQCELDGVVCSALETPLIKQHIDKSFLTVTPGIRMDNDNVNDQSRVMSPFNAIKNGADYLVIGRSITSSEKPSSVLDSIISSIQN</sequence>
<comment type="catalytic activity">
    <reaction evidence="7 9 12">
        <text>orotidine 5'-phosphate + H(+) = UMP + CO2</text>
        <dbReference type="Rhea" id="RHEA:11596"/>
        <dbReference type="ChEBI" id="CHEBI:15378"/>
        <dbReference type="ChEBI" id="CHEBI:16526"/>
        <dbReference type="ChEBI" id="CHEBI:57538"/>
        <dbReference type="ChEBI" id="CHEBI:57865"/>
        <dbReference type="EC" id="4.1.1.23"/>
    </reaction>
</comment>
<dbReference type="HAMAP" id="MF_01200_B">
    <property type="entry name" value="OMPdecase_type1_B"/>
    <property type="match status" value="1"/>
</dbReference>
<dbReference type="SUPFAM" id="SSF51366">
    <property type="entry name" value="Ribulose-phoshate binding barrel"/>
    <property type="match status" value="1"/>
</dbReference>
<evidence type="ECO:0000256" key="10">
    <source>
        <dbReference type="PIRSR" id="PIRSR614732-1"/>
    </source>
</evidence>
<dbReference type="EMBL" id="CP022355">
    <property type="protein sequence ID" value="ASK78618.1"/>
    <property type="molecule type" value="Genomic_DNA"/>
</dbReference>
<dbReference type="InterPro" id="IPR013785">
    <property type="entry name" value="Aldolase_TIM"/>
</dbReference>
<feature type="active site" description="Proton donor" evidence="9">
    <location>
        <position position="62"/>
    </location>
</feature>
<comment type="function">
    <text evidence="1 9">Catalyzes the decarboxylation of orotidine 5'-monophosphate (OMP) to uridine 5'-monophosphate (UMP).</text>
</comment>
<feature type="domain" description="Orotidine 5'-phosphate decarboxylase" evidence="13">
    <location>
        <begin position="5"/>
        <end position="226"/>
    </location>
</feature>
<keyword evidence="6 9" id="KW-0456">Lyase</keyword>
<feature type="binding site" evidence="9 11">
    <location>
        <position position="210"/>
    </location>
    <ligand>
        <name>substrate</name>
    </ligand>
</feature>
<evidence type="ECO:0000256" key="12">
    <source>
        <dbReference type="RuleBase" id="RU000512"/>
    </source>
</evidence>
<feature type="active site" description="For OMPdecase activity" evidence="10">
    <location>
        <position position="65"/>
    </location>
</feature>
<keyword evidence="4 9" id="KW-0210">Decarboxylase</keyword>
<dbReference type="AlphaFoldDB" id="A0A220VDX4"/>
<dbReference type="KEGG" id="pmai:CF386_06175"/>
<evidence type="ECO:0000256" key="8">
    <source>
        <dbReference type="ARBA" id="ARBA00061012"/>
    </source>
</evidence>
<evidence type="ECO:0000259" key="13">
    <source>
        <dbReference type="SMART" id="SM00934"/>
    </source>
</evidence>